<evidence type="ECO:0000313" key="1">
    <source>
        <dbReference type="EMBL" id="PAU67231.1"/>
    </source>
</evidence>
<reference evidence="1 2" key="1">
    <citation type="journal article" date="2017" name="ISME J.">
        <title>Unveiling bifidobacterial biogeography across the mammalian branch of the tree of life.</title>
        <authorList>
            <person name="Milani C."/>
            <person name="Mangifesta M."/>
            <person name="Mancabelli L."/>
            <person name="Lugli G.A."/>
            <person name="James K."/>
            <person name="Duranti S."/>
            <person name="Turroni F."/>
            <person name="Ferrario C."/>
            <person name="Ossiprandi M.C."/>
            <person name="van Sinderen D."/>
            <person name="Ventura M."/>
        </authorList>
    </citation>
    <scope>NUCLEOTIDE SEQUENCE [LARGE SCALE GENOMIC DNA]</scope>
    <source>
        <strain evidence="2">Ham19E</strain>
    </source>
</reference>
<dbReference type="Proteomes" id="UP000218399">
    <property type="component" value="Unassembled WGS sequence"/>
</dbReference>
<comment type="caution">
    <text evidence="1">The sequence shown here is derived from an EMBL/GenBank/DDBJ whole genome shotgun (WGS) entry which is preliminary data.</text>
</comment>
<dbReference type="EMBL" id="MVOH01000015">
    <property type="protein sequence ID" value="PAU67231.1"/>
    <property type="molecule type" value="Genomic_DNA"/>
</dbReference>
<dbReference type="RefSeq" id="WP_133088505.1">
    <property type="nucleotide sequence ID" value="NZ_MVOH01000015.1"/>
</dbReference>
<accession>A0A2A2EDY6</accession>
<protein>
    <submittedName>
        <fullName evidence="1">Uncharacterized protein</fullName>
    </submittedName>
</protein>
<gene>
    <name evidence="1" type="ORF">B1526_1315</name>
</gene>
<name>A0A2A2EDY6_9BIFI</name>
<keyword evidence="2" id="KW-1185">Reference proteome</keyword>
<proteinExistence type="predicted"/>
<dbReference type="OrthoDB" id="3242420at2"/>
<evidence type="ECO:0000313" key="2">
    <source>
        <dbReference type="Proteomes" id="UP000218399"/>
    </source>
</evidence>
<sequence>MSRIETVRNLQQDPRCLMRRGGWNCSSSIDNGRYRYEANSGATGASVSAWHPLSNQYMAGKVLYARITAGQAVLDLLDVEKATTIARHDNWIAARVADSTVGNHSIWLMRGPVTLEEVGCYSPEDWERLYALYQKGEIQYPWCAGPRDATMAGEKGPWEL</sequence>
<dbReference type="AlphaFoldDB" id="A0A2A2EDY6"/>
<organism evidence="1 2">
    <name type="scientific">Bifidobacterium criceti</name>
    <dbReference type="NCBI Taxonomy" id="1960969"/>
    <lineage>
        <taxon>Bacteria</taxon>
        <taxon>Bacillati</taxon>
        <taxon>Actinomycetota</taxon>
        <taxon>Actinomycetes</taxon>
        <taxon>Bifidobacteriales</taxon>
        <taxon>Bifidobacteriaceae</taxon>
        <taxon>Bifidobacterium</taxon>
    </lineage>
</organism>